<organism evidence="4 5">
    <name type="scientific">Streptomyces flavalbus</name>
    <dbReference type="NCBI Taxonomy" id="2665155"/>
    <lineage>
        <taxon>Bacteria</taxon>
        <taxon>Bacillati</taxon>
        <taxon>Actinomycetota</taxon>
        <taxon>Actinomycetes</taxon>
        <taxon>Kitasatosporales</taxon>
        <taxon>Streptomycetaceae</taxon>
        <taxon>Streptomyces</taxon>
    </lineage>
</organism>
<dbReference type="SUPFAM" id="SSF53335">
    <property type="entry name" value="S-adenosyl-L-methionine-dependent methyltransferases"/>
    <property type="match status" value="1"/>
</dbReference>
<dbReference type="GO" id="GO:0008168">
    <property type="term" value="F:methyltransferase activity"/>
    <property type="evidence" value="ECO:0007669"/>
    <property type="project" value="UniProtKB-KW"/>
</dbReference>
<dbReference type="Pfam" id="PF04072">
    <property type="entry name" value="LCM"/>
    <property type="match status" value="1"/>
</dbReference>
<dbReference type="RefSeq" id="WP_381617755.1">
    <property type="nucleotide sequence ID" value="NZ_JBHTEB010000001.1"/>
</dbReference>
<dbReference type="GO" id="GO:0032259">
    <property type="term" value="P:methylation"/>
    <property type="evidence" value="ECO:0007669"/>
    <property type="project" value="UniProtKB-KW"/>
</dbReference>
<evidence type="ECO:0000313" key="4">
    <source>
        <dbReference type="EMBL" id="MFD0319318.1"/>
    </source>
</evidence>
<keyword evidence="1 4" id="KW-0489">Methyltransferase</keyword>
<dbReference type="Proteomes" id="UP001597023">
    <property type="component" value="Unassembled WGS sequence"/>
</dbReference>
<proteinExistence type="predicted"/>
<protein>
    <submittedName>
        <fullName evidence="4">Class I SAM-dependent methyltransferase</fullName>
    </submittedName>
</protein>
<evidence type="ECO:0000313" key="5">
    <source>
        <dbReference type="Proteomes" id="UP001597023"/>
    </source>
</evidence>
<keyword evidence="2" id="KW-0808">Transferase</keyword>
<keyword evidence="5" id="KW-1185">Reference proteome</keyword>
<gene>
    <name evidence="4" type="ORF">ACFQZ6_34915</name>
</gene>
<evidence type="ECO:0000256" key="1">
    <source>
        <dbReference type="ARBA" id="ARBA00022603"/>
    </source>
</evidence>
<feature type="region of interest" description="Disordered" evidence="3">
    <location>
        <begin position="1"/>
        <end position="30"/>
    </location>
</feature>
<reference evidence="5" key="1">
    <citation type="journal article" date="2019" name="Int. J. Syst. Evol. Microbiol.">
        <title>The Global Catalogue of Microorganisms (GCM) 10K type strain sequencing project: providing services to taxonomists for standard genome sequencing and annotation.</title>
        <authorList>
            <consortium name="The Broad Institute Genomics Platform"/>
            <consortium name="The Broad Institute Genome Sequencing Center for Infectious Disease"/>
            <person name="Wu L."/>
            <person name="Ma J."/>
        </authorList>
    </citation>
    <scope>NUCLEOTIDE SEQUENCE [LARGE SCALE GENOMIC DNA]</scope>
    <source>
        <strain evidence="5">CGMCC 4.7400</strain>
    </source>
</reference>
<accession>A0ABW2WIY3</accession>
<sequence length="298" mass="34054">MEELVMQPRRGEVSAQAGDGPRRTRPNLGGVPETALWTLYTRAQEARRPDRLFEDPEAIKLVDALDYPFRERFGPDDWGMAEGETIRTRVFDDEVRRFLRSHPEGTVVTLAEGLETQFWRTDNGQARWIGVDLPEIVELRRCLLPESPRRRLIACSALDDHWMNEVDLTRGVLITAKGLFQYFQPAEVHRLIAACAERFPGAVIVFEAPSRWLSTRMRQGCLRTPAGTPIPPTYWGMDPKEARRIRAAHPNIAELTDLPLPAGRGTVYGRLLPRIARTPVVRNWKPVWITRLRFGDAQ</sequence>
<evidence type="ECO:0000256" key="3">
    <source>
        <dbReference type="SAM" id="MobiDB-lite"/>
    </source>
</evidence>
<dbReference type="InterPro" id="IPR007213">
    <property type="entry name" value="Ppm1/Ppm2/Tcmp"/>
</dbReference>
<dbReference type="Gene3D" id="3.40.50.150">
    <property type="entry name" value="Vaccinia Virus protein VP39"/>
    <property type="match status" value="1"/>
</dbReference>
<comment type="caution">
    <text evidence="4">The sequence shown here is derived from an EMBL/GenBank/DDBJ whole genome shotgun (WGS) entry which is preliminary data.</text>
</comment>
<dbReference type="PANTHER" id="PTHR43619">
    <property type="entry name" value="S-ADENOSYL-L-METHIONINE-DEPENDENT METHYLTRANSFERASE YKTD-RELATED"/>
    <property type="match status" value="1"/>
</dbReference>
<evidence type="ECO:0000256" key="2">
    <source>
        <dbReference type="ARBA" id="ARBA00022679"/>
    </source>
</evidence>
<dbReference type="PANTHER" id="PTHR43619:SF2">
    <property type="entry name" value="S-ADENOSYL-L-METHIONINE-DEPENDENT METHYLTRANSFERASES SUPERFAMILY PROTEIN"/>
    <property type="match status" value="1"/>
</dbReference>
<dbReference type="EMBL" id="JBHTEB010000001">
    <property type="protein sequence ID" value="MFD0319318.1"/>
    <property type="molecule type" value="Genomic_DNA"/>
</dbReference>
<name>A0ABW2WIY3_9ACTN</name>
<dbReference type="InterPro" id="IPR029063">
    <property type="entry name" value="SAM-dependent_MTases_sf"/>
</dbReference>